<dbReference type="Pfam" id="PF08737">
    <property type="entry name" value="Rgp1"/>
    <property type="match status" value="1"/>
</dbReference>
<feature type="compositionally biased region" description="Low complexity" evidence="1">
    <location>
        <begin position="43"/>
        <end position="62"/>
    </location>
</feature>
<evidence type="ECO:0008006" key="4">
    <source>
        <dbReference type="Google" id="ProtNLM"/>
    </source>
</evidence>
<reference evidence="2 3" key="1">
    <citation type="journal article" date="2011" name="Cell">
        <title>Insight into structure and assembly of the nuclear pore complex by utilizing the genome of a eukaryotic thermophile.</title>
        <authorList>
            <person name="Amlacher S."/>
            <person name="Sarges P."/>
            <person name="Flemming D."/>
            <person name="van Noort V."/>
            <person name="Kunze R."/>
            <person name="Devos D.P."/>
            <person name="Arumugam M."/>
            <person name="Bork P."/>
            <person name="Hurt E."/>
        </authorList>
    </citation>
    <scope>NUCLEOTIDE SEQUENCE [LARGE SCALE GENOMIC DNA]</scope>
    <source>
        <strain evidence="3">DSM 1495 / CBS 144.50 / IMI 039719</strain>
    </source>
</reference>
<feature type="compositionally biased region" description="Low complexity" evidence="1">
    <location>
        <begin position="143"/>
        <end position="154"/>
    </location>
</feature>
<sequence length="818" mass="87224">MPPSDRSSPIRVFVRWHDPAIFAGEELRCTITFKNTASPPPSSSSVTSPTPTPTPTTSRVGVGTTGIGASAEDECAGDSWACFYICVWVREQYTRAKYRVEPSPSARSSCKEGASPRCIVAFCAAVSFNENKGYPPDRSLQRLTTSPSTPNPLTEFKFPRLDPPGSPVVRAHPSEDDPTSPTHSLPIRPRDGSSVPTINEHSVAPSPRALPTTSIAGTPRSSGEFYSLSNHSSETLASEYVQHPNFRGPHALRSPPPHIRSPSSLSVVSLPGTGTTTSTGTKQNQTETLMMGFAQVQGSFVLDGSLINLAPFESVKRKAVLAGQGGGVVGLETGAQKRDSGLFRRALGSWGSITSSIGELLGGGEMSTLKEMRGVANSKAIPLLSVPQSILFVDLQLAPGESKSFEYAFNLPRGLPPSHRGKAIKISYSLVIGTQRPGGIKEQRVKTVEVPFRVLGSVNSYGEVLGHDLMAPYVLLRDQARVGEVKEGGRGEKRGKPPPGAEKKEGKSTKEGFLAYVDELLARPKADAVPLPQSSASSLLSPTSSHLAIPPQINQPLPSPTASRRPSIHSLNSDIQLSHSAVPLTAKEAIDLAILRSARPPHPGAPSTTRFDIARNGARVAVITLPRPAYRLGENVLVTIDFSDGVTPCYAVHCSLETIERVLDQQLALRSEASVTRVTRKVWSSGSECVLFGRRAVFGLGVPSTATPGFVTSAVGGEWRVRVEFVVPPSQHESSSNNNNNANQNRNQHGDGQGEGNGKGKGKHALLEEISRDEKGGLVMVGVENLVCESFEVVVPLRVYGTAGGGWEREGEEEGLVV</sequence>
<feature type="compositionally biased region" description="Polar residues" evidence="1">
    <location>
        <begin position="211"/>
        <end position="221"/>
    </location>
</feature>
<organism evidence="3">
    <name type="scientific">Chaetomium thermophilum (strain DSM 1495 / CBS 144.50 / IMI 039719)</name>
    <name type="common">Thermochaetoides thermophila</name>
    <dbReference type="NCBI Taxonomy" id="759272"/>
    <lineage>
        <taxon>Eukaryota</taxon>
        <taxon>Fungi</taxon>
        <taxon>Dikarya</taxon>
        <taxon>Ascomycota</taxon>
        <taxon>Pezizomycotina</taxon>
        <taxon>Sordariomycetes</taxon>
        <taxon>Sordariomycetidae</taxon>
        <taxon>Sordariales</taxon>
        <taxon>Chaetomiaceae</taxon>
        <taxon>Thermochaetoides</taxon>
    </lineage>
</organism>
<dbReference type="InterPro" id="IPR014848">
    <property type="entry name" value="Rgp1"/>
</dbReference>
<protein>
    <recommendedName>
        <fullName evidence="4">Rgp1-domain-containing protein</fullName>
    </recommendedName>
</protein>
<feature type="compositionally biased region" description="Low complexity" evidence="1">
    <location>
        <begin position="730"/>
        <end position="747"/>
    </location>
</feature>
<feature type="region of interest" description="Disordered" evidence="1">
    <location>
        <begin position="134"/>
        <end position="229"/>
    </location>
</feature>
<dbReference type="STRING" id="759272.G0S1I7"/>
<gene>
    <name evidence="2" type="ORF">CTHT_0013740</name>
</gene>
<name>G0S1I7_CHATD</name>
<dbReference type="HOGENOM" id="CLU_005862_0_0_1"/>
<dbReference type="RefSeq" id="XP_006691889.1">
    <property type="nucleotide sequence ID" value="XM_006691826.1"/>
</dbReference>
<feature type="region of interest" description="Disordered" evidence="1">
    <location>
        <begin position="245"/>
        <end position="283"/>
    </location>
</feature>
<evidence type="ECO:0000313" key="2">
    <source>
        <dbReference type="EMBL" id="EGS22897.1"/>
    </source>
</evidence>
<keyword evidence="3" id="KW-1185">Reference proteome</keyword>
<evidence type="ECO:0000313" key="3">
    <source>
        <dbReference type="Proteomes" id="UP000008066"/>
    </source>
</evidence>
<dbReference type="GeneID" id="18255412"/>
<feature type="region of interest" description="Disordered" evidence="1">
    <location>
        <begin position="485"/>
        <end position="509"/>
    </location>
</feature>
<evidence type="ECO:0000256" key="1">
    <source>
        <dbReference type="SAM" id="MobiDB-lite"/>
    </source>
</evidence>
<dbReference type="OMA" id="VLGHDLM"/>
<feature type="region of interest" description="Disordered" evidence="1">
    <location>
        <begin position="729"/>
        <end position="763"/>
    </location>
</feature>
<feature type="compositionally biased region" description="Polar residues" evidence="1">
    <location>
        <begin position="552"/>
        <end position="566"/>
    </location>
</feature>
<proteinExistence type="predicted"/>
<feature type="compositionally biased region" description="Low complexity" evidence="1">
    <location>
        <begin position="260"/>
        <end position="281"/>
    </location>
</feature>
<dbReference type="eggNOG" id="KOG4469">
    <property type="taxonomic scope" value="Eukaryota"/>
</dbReference>
<accession>G0S1I7</accession>
<dbReference type="AlphaFoldDB" id="G0S1I7"/>
<feature type="compositionally biased region" description="Low complexity" evidence="1">
    <location>
        <begin position="531"/>
        <end position="545"/>
    </location>
</feature>
<feature type="region of interest" description="Disordered" evidence="1">
    <location>
        <begin position="531"/>
        <end position="566"/>
    </location>
</feature>
<dbReference type="Gene3D" id="2.60.40.640">
    <property type="match status" value="1"/>
</dbReference>
<dbReference type="OrthoDB" id="1918at2759"/>
<dbReference type="Proteomes" id="UP000008066">
    <property type="component" value="Unassembled WGS sequence"/>
</dbReference>
<feature type="region of interest" description="Disordered" evidence="1">
    <location>
        <begin position="36"/>
        <end position="65"/>
    </location>
</feature>
<dbReference type="KEGG" id="cthr:CTHT_0013740"/>
<dbReference type="PANTHER" id="PTHR12507">
    <property type="entry name" value="REDUCED GROWTH PHENOTYPE 1 RGP1, YEAST -RELATED"/>
    <property type="match status" value="1"/>
</dbReference>
<dbReference type="InterPro" id="IPR014752">
    <property type="entry name" value="Arrestin-like_C"/>
</dbReference>
<dbReference type="EMBL" id="GL988039">
    <property type="protein sequence ID" value="EGS22897.1"/>
    <property type="molecule type" value="Genomic_DNA"/>
</dbReference>